<proteinExistence type="predicted"/>
<comment type="caution">
    <text evidence="3">The sequence shown here is derived from an EMBL/GenBank/DDBJ whole genome shotgun (WGS) entry which is preliminary data.</text>
</comment>
<evidence type="ECO:0000313" key="3">
    <source>
        <dbReference type="EMBL" id="CAE8620920.1"/>
    </source>
</evidence>
<gene>
    <name evidence="3" type="ORF">PGLA1383_LOCUS38446</name>
</gene>
<organism evidence="3 4">
    <name type="scientific">Polarella glacialis</name>
    <name type="common">Dinoflagellate</name>
    <dbReference type="NCBI Taxonomy" id="89957"/>
    <lineage>
        <taxon>Eukaryota</taxon>
        <taxon>Sar</taxon>
        <taxon>Alveolata</taxon>
        <taxon>Dinophyceae</taxon>
        <taxon>Suessiales</taxon>
        <taxon>Suessiaceae</taxon>
        <taxon>Polarella</taxon>
    </lineage>
</organism>
<dbReference type="SUPFAM" id="SSF50156">
    <property type="entry name" value="PDZ domain-like"/>
    <property type="match status" value="1"/>
</dbReference>
<dbReference type="SUPFAM" id="SSF101447">
    <property type="entry name" value="Formin homology 2 domain (FH2 domain)"/>
    <property type="match status" value="1"/>
</dbReference>
<dbReference type="InterPro" id="IPR036034">
    <property type="entry name" value="PDZ_sf"/>
</dbReference>
<dbReference type="Proteomes" id="UP000654075">
    <property type="component" value="Unassembled WGS sequence"/>
</dbReference>
<reference evidence="3" key="1">
    <citation type="submission" date="2021-02" db="EMBL/GenBank/DDBJ databases">
        <authorList>
            <person name="Dougan E. K."/>
            <person name="Rhodes N."/>
            <person name="Thang M."/>
            <person name="Chan C."/>
        </authorList>
    </citation>
    <scope>NUCLEOTIDE SEQUENCE</scope>
</reference>
<dbReference type="EMBL" id="CAJNNV010027607">
    <property type="protein sequence ID" value="CAE8620920.1"/>
    <property type="molecule type" value="Genomic_DNA"/>
</dbReference>
<dbReference type="PROSITE" id="PS50106">
    <property type="entry name" value="PDZ"/>
    <property type="match status" value="1"/>
</dbReference>
<dbReference type="OrthoDB" id="411169at2759"/>
<evidence type="ECO:0000313" key="4">
    <source>
        <dbReference type="Proteomes" id="UP000654075"/>
    </source>
</evidence>
<accession>A0A813G7V5</accession>
<feature type="domain" description="PDZ" evidence="2">
    <location>
        <begin position="65"/>
        <end position="126"/>
    </location>
</feature>
<feature type="region of interest" description="Disordered" evidence="1">
    <location>
        <begin position="143"/>
        <end position="181"/>
    </location>
</feature>
<sequence length="371" mass="40744">MQESGQELLAMIRGIPPTRHLGEWNRQAEADAGDLHVPQVVPSFARGRLDLEKVFPALNDAREIDVDLGVMAKGTNLGLAFSGLTVKAVREGSLSSGLVKAGDTITAVSGNRIASQKEFLDELERAKHGSFALRLYVLPAPATSSADRPLQGHSAGPPPPPPPPPPPLPPRTSGYTQDSSWAQTGNLGFGSRLSTGLPESPESMIVLNCEDIGRCASQCCAFFGDPSDRTPFFPWEAVRRAIAYYEMLGFLPQPVCHQATMARHPPPSNLSAKLVQCPVIDNDGRSEGRGSDRMFVLNMAKMYSCPFVDNSNYREQVWSSQDQWPWLQTEGLGRKVEYIFDSFGEFLPSRDVRAGNTTQQFGRYPQPRRCR</sequence>
<keyword evidence="4" id="KW-1185">Reference proteome</keyword>
<dbReference type="InterPro" id="IPR001478">
    <property type="entry name" value="PDZ"/>
</dbReference>
<evidence type="ECO:0000259" key="2">
    <source>
        <dbReference type="PROSITE" id="PS50106"/>
    </source>
</evidence>
<dbReference type="AlphaFoldDB" id="A0A813G7V5"/>
<evidence type="ECO:0000256" key="1">
    <source>
        <dbReference type="SAM" id="MobiDB-lite"/>
    </source>
</evidence>
<protein>
    <recommendedName>
        <fullName evidence="2">PDZ domain-containing protein</fullName>
    </recommendedName>
</protein>
<name>A0A813G7V5_POLGL</name>
<dbReference type="Gene3D" id="2.30.42.10">
    <property type="match status" value="1"/>
</dbReference>
<feature type="compositionally biased region" description="Pro residues" evidence="1">
    <location>
        <begin position="156"/>
        <end position="170"/>
    </location>
</feature>